<dbReference type="GO" id="GO:0005634">
    <property type="term" value="C:nucleus"/>
    <property type="evidence" value="ECO:0000318"/>
    <property type="project" value="GO_Central"/>
</dbReference>
<proteinExistence type="predicted"/>
<organism evidence="4 5">
    <name type="scientific">Nelumbo nucifera</name>
    <name type="common">Sacred lotus</name>
    <dbReference type="NCBI Taxonomy" id="4432"/>
    <lineage>
        <taxon>Eukaryota</taxon>
        <taxon>Viridiplantae</taxon>
        <taxon>Streptophyta</taxon>
        <taxon>Embryophyta</taxon>
        <taxon>Tracheophyta</taxon>
        <taxon>Spermatophyta</taxon>
        <taxon>Magnoliopsida</taxon>
        <taxon>Proteales</taxon>
        <taxon>Nelumbonaceae</taxon>
        <taxon>Nelumbo</taxon>
    </lineage>
</organism>
<evidence type="ECO:0000256" key="3">
    <source>
        <dbReference type="SAM" id="MobiDB-lite"/>
    </source>
</evidence>
<name>A0A1U7ZTA0_NELNU</name>
<dbReference type="eggNOG" id="ENOG502S5SV">
    <property type="taxonomic scope" value="Eukaryota"/>
</dbReference>
<dbReference type="GeneID" id="104593811"/>
<evidence type="ECO:0000313" key="4">
    <source>
        <dbReference type="Proteomes" id="UP000189703"/>
    </source>
</evidence>
<dbReference type="PANTHER" id="PTHR33142:SF114">
    <property type="entry name" value="CYCLIN-DEPENDENT PROTEIN KINASE INHIBITOR SMR14"/>
    <property type="match status" value="1"/>
</dbReference>
<dbReference type="RefSeq" id="XP_010252128.2">
    <property type="nucleotide sequence ID" value="XM_010253826.2"/>
</dbReference>
<dbReference type="GO" id="GO:0004860">
    <property type="term" value="F:protein kinase inhibitor activity"/>
    <property type="evidence" value="ECO:0007669"/>
    <property type="project" value="UniProtKB-KW"/>
</dbReference>
<dbReference type="InterPro" id="IPR040389">
    <property type="entry name" value="SMR"/>
</dbReference>
<evidence type="ECO:0000256" key="2">
    <source>
        <dbReference type="ARBA" id="ARBA00023306"/>
    </source>
</evidence>
<gene>
    <name evidence="5" type="primary">LOC104593811</name>
</gene>
<evidence type="ECO:0000256" key="1">
    <source>
        <dbReference type="ARBA" id="ARBA00023013"/>
    </source>
</evidence>
<dbReference type="Proteomes" id="UP000189703">
    <property type="component" value="Unplaced"/>
</dbReference>
<feature type="region of interest" description="Disordered" evidence="3">
    <location>
        <begin position="44"/>
        <end position="147"/>
    </location>
</feature>
<dbReference type="KEGG" id="nnu:104593811"/>
<sequence length="183" mass="20573">MYSEFKNMSLLNMSNSELFLVEEDPKVMKFDFLLTSTLEFSDSSLIATSEESEFHVREEKEEEEQEQGQVGQQQQQKQEKEEDSESLVSSEKQKLPSLGEFTATGDEGNDGFRTPTSTDHRIPVIQQCPPAPRKPASSTKRKASPTGQNYLLDLSDEIISLFPPALLADLGRKIKKVRGNDAK</sequence>
<reference evidence="5" key="1">
    <citation type="submission" date="2025-08" db="UniProtKB">
        <authorList>
            <consortium name="RefSeq"/>
        </authorList>
    </citation>
    <scope>IDENTIFICATION</scope>
</reference>
<dbReference type="FunCoup" id="A0A1U7ZTA0">
    <property type="interactions" value="26"/>
</dbReference>
<dbReference type="OMA" id="NCRHPLD"/>
<keyword evidence="1 5" id="KW-0649">Protein kinase inhibitor</keyword>
<accession>A0A1U7ZTA0</accession>
<protein>
    <submittedName>
        <fullName evidence="5">Cyclin-dependent protein kinase inhibitor SMR3</fullName>
    </submittedName>
</protein>
<feature type="compositionally biased region" description="Low complexity" evidence="3">
    <location>
        <begin position="67"/>
        <end position="76"/>
    </location>
</feature>
<keyword evidence="2" id="KW-0131">Cell cycle</keyword>
<dbReference type="OrthoDB" id="1933617at2759"/>
<keyword evidence="4" id="KW-1185">Reference proteome</keyword>
<dbReference type="PANTHER" id="PTHR33142">
    <property type="entry name" value="CYCLIN-DEPENDENT PROTEIN KINASE INHIBITOR SMR13"/>
    <property type="match status" value="1"/>
</dbReference>
<evidence type="ECO:0000313" key="5">
    <source>
        <dbReference type="RefSeq" id="XP_010252128.2"/>
    </source>
</evidence>
<dbReference type="AlphaFoldDB" id="A0A1U7ZTA0"/>
<dbReference type="GO" id="GO:0032875">
    <property type="term" value="P:regulation of DNA endoreduplication"/>
    <property type="evidence" value="ECO:0007669"/>
    <property type="project" value="InterPro"/>
</dbReference>